<sequence>MKFTTKNPLRSVSRNDMSHSSVSTPESLAEVIRERHPEIIESAQAVMHHPRSLSRPTAAWRPPVLTLPRVANGPQLTLAVTRRRVGPRARARIQGYGGSQVPAYLIEVRIADTTGSVVDTVLAEAWVRALLPDDCAHAVHELAGTRTANYVWLVDGTFTPIASPSSMFEGLRAA</sequence>
<dbReference type="EMBL" id="JANRML010000003">
    <property type="protein sequence ID" value="MCZ2220560.1"/>
    <property type="molecule type" value="Genomic_DNA"/>
</dbReference>
<evidence type="ECO:0000313" key="2">
    <source>
        <dbReference type="EMBL" id="MCZ2220560.1"/>
    </source>
</evidence>
<evidence type="ECO:0000256" key="1">
    <source>
        <dbReference type="SAM" id="MobiDB-lite"/>
    </source>
</evidence>
<feature type="region of interest" description="Disordered" evidence="1">
    <location>
        <begin position="1"/>
        <end position="25"/>
    </location>
</feature>
<dbReference type="RefSeq" id="WP_269027315.1">
    <property type="nucleotide sequence ID" value="NZ_BAABDP010000004.1"/>
</dbReference>
<protein>
    <submittedName>
        <fullName evidence="2">Uncharacterized protein</fullName>
    </submittedName>
</protein>
<organism evidence="2 3">
    <name type="scientific">Corynebacterium pilbarense</name>
    <dbReference type="NCBI Taxonomy" id="1288393"/>
    <lineage>
        <taxon>Bacteria</taxon>
        <taxon>Bacillati</taxon>
        <taxon>Actinomycetota</taxon>
        <taxon>Actinomycetes</taxon>
        <taxon>Mycobacteriales</taxon>
        <taxon>Corynebacteriaceae</taxon>
        <taxon>Corynebacterium</taxon>
    </lineage>
</organism>
<proteinExistence type="predicted"/>
<evidence type="ECO:0000313" key="3">
    <source>
        <dbReference type="Proteomes" id="UP001071110"/>
    </source>
</evidence>
<keyword evidence="3" id="KW-1185">Reference proteome</keyword>
<reference evidence="2" key="1">
    <citation type="submission" date="2022-08" db="EMBL/GenBank/DDBJ databases">
        <title>Corynebacterium sp. nov., isolated from clinical breast specimens.</title>
        <authorList>
            <person name="Zhang T."/>
        </authorList>
    </citation>
    <scope>NUCLEOTIDE SEQUENCE</scope>
    <source>
        <strain evidence="2">CCUG 57942</strain>
    </source>
</reference>
<accession>A0A9Q4IGN1</accession>
<comment type="caution">
    <text evidence="2">The sequence shown here is derived from an EMBL/GenBank/DDBJ whole genome shotgun (WGS) entry which is preliminary data.</text>
</comment>
<name>A0A9Q4IGN1_9CORY</name>
<dbReference type="Proteomes" id="UP001071110">
    <property type="component" value="Unassembled WGS sequence"/>
</dbReference>
<dbReference type="AlphaFoldDB" id="A0A9Q4IGN1"/>
<gene>
    <name evidence="2" type="ORF">NUW87_04130</name>
</gene>